<proteinExistence type="predicted"/>
<organism evidence="2 3">
    <name type="scientific">Plectus sambesii</name>
    <dbReference type="NCBI Taxonomy" id="2011161"/>
    <lineage>
        <taxon>Eukaryota</taxon>
        <taxon>Metazoa</taxon>
        <taxon>Ecdysozoa</taxon>
        <taxon>Nematoda</taxon>
        <taxon>Chromadorea</taxon>
        <taxon>Plectida</taxon>
        <taxon>Plectina</taxon>
        <taxon>Plectoidea</taxon>
        <taxon>Plectidae</taxon>
        <taxon>Plectus</taxon>
    </lineage>
</organism>
<keyword evidence="2" id="KW-1185">Reference proteome</keyword>
<keyword evidence="1" id="KW-1133">Transmembrane helix</keyword>
<feature type="transmembrane region" description="Helical" evidence="1">
    <location>
        <begin position="62"/>
        <end position="87"/>
    </location>
</feature>
<evidence type="ECO:0000256" key="1">
    <source>
        <dbReference type="SAM" id="Phobius"/>
    </source>
</evidence>
<feature type="transmembrane region" description="Helical" evidence="1">
    <location>
        <begin position="206"/>
        <end position="231"/>
    </location>
</feature>
<protein>
    <submittedName>
        <fullName evidence="3">Tetraspanin</fullName>
    </submittedName>
</protein>
<keyword evidence="1" id="KW-0472">Membrane</keyword>
<reference evidence="3" key="1">
    <citation type="submission" date="2022-11" db="UniProtKB">
        <authorList>
            <consortium name="WormBaseParasite"/>
        </authorList>
    </citation>
    <scope>IDENTIFICATION</scope>
</reference>
<dbReference type="AlphaFoldDB" id="A0A914VJ26"/>
<name>A0A914VJ26_9BILA</name>
<dbReference type="WBParaSite" id="PSAMB.scaffold2097size25447.g16310.t1">
    <property type="protein sequence ID" value="PSAMB.scaffold2097size25447.g16310.t1"/>
    <property type="gene ID" value="PSAMB.scaffold2097size25447.g16310"/>
</dbReference>
<keyword evidence="1" id="KW-0812">Transmembrane</keyword>
<feature type="transmembrane region" description="Helical" evidence="1">
    <location>
        <begin position="116"/>
        <end position="137"/>
    </location>
</feature>
<dbReference type="Proteomes" id="UP000887566">
    <property type="component" value="Unplaced"/>
</dbReference>
<sequence>MVKKGRIFEKLGTWPITDLVIQLVCFGLLIASWLDGNHKEIHAALVNTKTNDFQSSLYTHFILHQTATILCGVGILAYIILIIWNIFSIKRNATDANSPISRQRKNFCTILRSPKFLVGALVAMIQILCSAVIVYLAQDELRHRPQKEIEILLRDVIVTNPAAMRALEATNKCCGVRLKTGKINHPHECLSPVSVPTCTDQVSDSLIGFARCFSLLALSMIAIAVMGIILVRKYKCIRAKCGQEPKGAPVAKEMLPQHVDNPEQITVL</sequence>
<feature type="transmembrane region" description="Helical" evidence="1">
    <location>
        <begin position="12"/>
        <end position="34"/>
    </location>
</feature>
<accession>A0A914VJ26</accession>
<evidence type="ECO:0000313" key="3">
    <source>
        <dbReference type="WBParaSite" id="PSAMB.scaffold2097size25447.g16310.t1"/>
    </source>
</evidence>
<evidence type="ECO:0000313" key="2">
    <source>
        <dbReference type="Proteomes" id="UP000887566"/>
    </source>
</evidence>